<dbReference type="CDD" id="cd03784">
    <property type="entry name" value="GT1_Gtf-like"/>
    <property type="match status" value="1"/>
</dbReference>
<accession>A0A835UKF8</accession>
<dbReference type="GO" id="GO:0080043">
    <property type="term" value="F:quercetin 3-O-glucosyltransferase activity"/>
    <property type="evidence" value="ECO:0007669"/>
    <property type="project" value="TreeGrafter"/>
</dbReference>
<evidence type="ECO:0000313" key="6">
    <source>
        <dbReference type="Proteomes" id="UP000636800"/>
    </source>
</evidence>
<organism evidence="5 6">
    <name type="scientific">Vanilla planifolia</name>
    <name type="common">Vanilla</name>
    <dbReference type="NCBI Taxonomy" id="51239"/>
    <lineage>
        <taxon>Eukaryota</taxon>
        <taxon>Viridiplantae</taxon>
        <taxon>Streptophyta</taxon>
        <taxon>Embryophyta</taxon>
        <taxon>Tracheophyta</taxon>
        <taxon>Spermatophyta</taxon>
        <taxon>Magnoliopsida</taxon>
        <taxon>Liliopsida</taxon>
        <taxon>Asparagales</taxon>
        <taxon>Orchidaceae</taxon>
        <taxon>Vanilloideae</taxon>
        <taxon>Vanilleae</taxon>
        <taxon>Vanilla</taxon>
    </lineage>
</organism>
<keyword evidence="6" id="KW-1185">Reference proteome</keyword>
<dbReference type="Proteomes" id="UP000636800">
    <property type="component" value="Unassembled WGS sequence"/>
</dbReference>
<dbReference type="FunFam" id="3.40.50.2000:FF:000060">
    <property type="entry name" value="Glycosyltransferase"/>
    <property type="match status" value="1"/>
</dbReference>
<gene>
    <name evidence="5" type="ORF">HPP92_018044</name>
</gene>
<comment type="similarity">
    <text evidence="1 3">Belongs to the UDP-glycosyltransferase family.</text>
</comment>
<name>A0A835UKF8_VANPL</name>
<dbReference type="EC" id="2.4.1.-" evidence="4"/>
<reference evidence="5 6" key="1">
    <citation type="journal article" date="2020" name="Nat. Food">
        <title>A phased Vanilla planifolia genome enables genetic improvement of flavour and production.</title>
        <authorList>
            <person name="Hasing T."/>
            <person name="Tang H."/>
            <person name="Brym M."/>
            <person name="Khazi F."/>
            <person name="Huang T."/>
            <person name="Chambers A.H."/>
        </authorList>
    </citation>
    <scope>NUCLEOTIDE SEQUENCE [LARGE SCALE GENOMIC DNA]</scope>
    <source>
        <tissue evidence="5">Leaf</tissue>
    </source>
</reference>
<dbReference type="Pfam" id="PF00201">
    <property type="entry name" value="UDPGT"/>
    <property type="match status" value="1"/>
</dbReference>
<dbReference type="PANTHER" id="PTHR11926:SF1392">
    <property type="entry name" value="GLYCOSYLTRANSFERASE"/>
    <property type="match status" value="1"/>
</dbReference>
<keyword evidence="2 3" id="KW-0808">Transferase</keyword>
<dbReference type="InterPro" id="IPR002213">
    <property type="entry name" value="UDP_glucos_trans"/>
</dbReference>
<evidence type="ECO:0000256" key="2">
    <source>
        <dbReference type="ARBA" id="ARBA00022679"/>
    </source>
</evidence>
<dbReference type="InterPro" id="IPR035595">
    <property type="entry name" value="UDP_glycos_trans_CS"/>
</dbReference>
<comment type="caution">
    <text evidence="5">The sequence shown here is derived from an EMBL/GenBank/DDBJ whole genome shotgun (WGS) entry which is preliminary data.</text>
</comment>
<dbReference type="OrthoDB" id="6283463at2759"/>
<dbReference type="PROSITE" id="PS00375">
    <property type="entry name" value="UDPGT"/>
    <property type="match status" value="1"/>
</dbReference>
<dbReference type="AlphaFoldDB" id="A0A835UKF8"/>
<dbReference type="GO" id="GO:0080044">
    <property type="term" value="F:quercetin 7-O-glucosyltransferase activity"/>
    <property type="evidence" value="ECO:0007669"/>
    <property type="project" value="TreeGrafter"/>
</dbReference>
<dbReference type="SUPFAM" id="SSF53756">
    <property type="entry name" value="UDP-Glycosyltransferase/glycogen phosphorylase"/>
    <property type="match status" value="1"/>
</dbReference>
<keyword evidence="3" id="KW-0328">Glycosyltransferase</keyword>
<protein>
    <recommendedName>
        <fullName evidence="4">Glycosyltransferase</fullName>
        <ecNumber evidence="4">2.4.1.-</ecNumber>
    </recommendedName>
</protein>
<proteinExistence type="inferred from homology"/>
<dbReference type="Gene3D" id="3.40.50.2000">
    <property type="entry name" value="Glycogen Phosphorylase B"/>
    <property type="match status" value="2"/>
</dbReference>
<dbReference type="EMBL" id="JADCNL010000009">
    <property type="protein sequence ID" value="KAG0466464.1"/>
    <property type="molecule type" value="Genomic_DNA"/>
</dbReference>
<evidence type="ECO:0000256" key="3">
    <source>
        <dbReference type="RuleBase" id="RU003718"/>
    </source>
</evidence>
<sequence>MAHVVMFTFPAQGNASPILNLAELLALAGLHVTFINTENFHCRLLRHSPEHFARLSTLPRLRFRTVPDGLPKDHPRPILEFLNLERSLRTSSRDAYREILLNKDGNGWPPVTCVIADANLRLAYEFPEEMGFPVFFFRTTSAASFWAYHCIPDLLKAGEIPLSVDSDMDEMVENVRGMEKILRRRDLPSFCQRARTADDPFLLFAVGTADDTRSRAVLFNTFECLEAAALSLIRSVHQTTYAVGPLHSLLQGIGGTAGDTLSGLWEQDRSSVAWLDEQPHRSVVYVSFGSVAVVSEEQLAEFRVGLVDSGYRVLWVLRSDLMGSEKQGAPVWAGELEATGKMKVVGWAPQREVLGHPAVGCFLTHSGWNSTLESFAAGVPMVCWPFFADQQINSRFVEEVWGSGVDMKDVCSSEAVTRMMRAAMEGERAERMRLAAERLAEEARRSVGEGGSSRMEFLRLVEDIKGMTAKFSDDGRRCERDIKQL</sequence>
<evidence type="ECO:0000313" key="5">
    <source>
        <dbReference type="EMBL" id="KAG0466464.1"/>
    </source>
</evidence>
<evidence type="ECO:0000256" key="4">
    <source>
        <dbReference type="RuleBase" id="RU362057"/>
    </source>
</evidence>
<dbReference type="PANTHER" id="PTHR11926">
    <property type="entry name" value="GLUCOSYL/GLUCURONOSYL TRANSFERASES"/>
    <property type="match status" value="1"/>
</dbReference>
<evidence type="ECO:0000256" key="1">
    <source>
        <dbReference type="ARBA" id="ARBA00009995"/>
    </source>
</evidence>